<dbReference type="RefSeq" id="WP_226934346.1">
    <property type="nucleotide sequence ID" value="NZ_JACDXX010000004.1"/>
</dbReference>
<accession>A0ABS8CJ80</accession>
<dbReference type="Proteomes" id="UP001198571">
    <property type="component" value="Unassembled WGS sequence"/>
</dbReference>
<organism evidence="2 3">
    <name type="scientific">Pseudogemmobacter faecipullorum</name>
    <dbReference type="NCBI Taxonomy" id="2755041"/>
    <lineage>
        <taxon>Bacteria</taxon>
        <taxon>Pseudomonadati</taxon>
        <taxon>Pseudomonadota</taxon>
        <taxon>Alphaproteobacteria</taxon>
        <taxon>Rhodobacterales</taxon>
        <taxon>Paracoccaceae</taxon>
        <taxon>Pseudogemmobacter</taxon>
    </lineage>
</organism>
<evidence type="ECO:0000313" key="2">
    <source>
        <dbReference type="EMBL" id="MCB5409439.1"/>
    </source>
</evidence>
<protein>
    <submittedName>
        <fullName evidence="2">Uroporphyrinogen-III synthase</fullName>
    </submittedName>
</protein>
<gene>
    <name evidence="2" type="ORF">H0485_05410</name>
</gene>
<evidence type="ECO:0000259" key="1">
    <source>
        <dbReference type="Pfam" id="PF02602"/>
    </source>
</evidence>
<feature type="domain" description="Tetrapyrrole biosynthesis uroporphyrinogen III synthase" evidence="1">
    <location>
        <begin position="28"/>
        <end position="227"/>
    </location>
</feature>
<dbReference type="SUPFAM" id="SSF69618">
    <property type="entry name" value="HemD-like"/>
    <property type="match status" value="1"/>
</dbReference>
<dbReference type="Pfam" id="PF02602">
    <property type="entry name" value="HEM4"/>
    <property type="match status" value="1"/>
</dbReference>
<dbReference type="InterPro" id="IPR003754">
    <property type="entry name" value="4pyrrol_synth_uPrphyn_synth"/>
</dbReference>
<dbReference type="EMBL" id="JACDXX010000004">
    <property type="protein sequence ID" value="MCB5409439.1"/>
    <property type="molecule type" value="Genomic_DNA"/>
</dbReference>
<dbReference type="InterPro" id="IPR036108">
    <property type="entry name" value="4pyrrol_syn_uPrphyn_synt_sf"/>
</dbReference>
<keyword evidence="3" id="KW-1185">Reference proteome</keyword>
<reference evidence="2 3" key="1">
    <citation type="submission" date="2020-07" db="EMBL/GenBank/DDBJ databases">
        <title>Pseudogemmobacter sp. nov., isolated from poultry manure in Taiwan.</title>
        <authorList>
            <person name="Lin S.-Y."/>
            <person name="Tang Y.-S."/>
            <person name="Young C.-C."/>
        </authorList>
    </citation>
    <scope>NUCLEOTIDE SEQUENCE [LARGE SCALE GENOMIC DNA]</scope>
    <source>
        <strain evidence="2 3">CC-YST710</strain>
    </source>
</reference>
<dbReference type="CDD" id="cd06578">
    <property type="entry name" value="HemD"/>
    <property type="match status" value="1"/>
</dbReference>
<evidence type="ECO:0000313" key="3">
    <source>
        <dbReference type="Proteomes" id="UP001198571"/>
    </source>
</evidence>
<dbReference type="Gene3D" id="3.40.50.10090">
    <property type="match status" value="1"/>
</dbReference>
<sequence length="239" mass="24639">MSVLPVLNTRPMPQAARFSAELRTRFGAGLQILSTPLMQAEYLSPELPPGPFGGLVLTSETGAEAAARLGAARLARRAWCVGDRTAEAAKIRGFSAISASGDARDLSRLLAEAPDQSRVLYLHGEDRAADLGLVLAPTGREVVSLVVYRQVALPLSAEAGARIASGAGLIVPLFSPRSSRLFAAAVAGLSTAAVHPVVISENARRALPEPLAGRAIVSAHPDGPGMLAAIGRCIAEGPG</sequence>
<comment type="caution">
    <text evidence="2">The sequence shown here is derived from an EMBL/GenBank/DDBJ whole genome shotgun (WGS) entry which is preliminary data.</text>
</comment>
<proteinExistence type="predicted"/>
<name>A0ABS8CJ80_9RHOB</name>